<keyword evidence="8" id="KW-1185">Reference proteome</keyword>
<evidence type="ECO:0000313" key="8">
    <source>
        <dbReference type="Proteomes" id="UP001293593"/>
    </source>
</evidence>
<evidence type="ECO:0000256" key="5">
    <source>
        <dbReference type="ARBA" id="ARBA00035484"/>
    </source>
</evidence>
<feature type="compositionally biased region" description="Low complexity" evidence="6">
    <location>
        <begin position="37"/>
        <end position="60"/>
    </location>
</feature>
<dbReference type="SUPFAM" id="SSF47060">
    <property type="entry name" value="S15/NS1 RNA-binding domain"/>
    <property type="match status" value="1"/>
</dbReference>
<dbReference type="GO" id="GO:1990904">
    <property type="term" value="C:ribonucleoprotein complex"/>
    <property type="evidence" value="ECO:0007669"/>
    <property type="project" value="UniProtKB-KW"/>
</dbReference>
<protein>
    <recommendedName>
        <fullName evidence="4">Small ribosomal subunit protein uS15c</fullName>
    </recommendedName>
    <alternativeName>
        <fullName evidence="5">30S ribosomal protein S15, chloroplastic</fullName>
    </alternativeName>
</protein>
<dbReference type="EMBL" id="JAWXYG010000006">
    <property type="protein sequence ID" value="KAK4269444.1"/>
    <property type="molecule type" value="Genomic_DNA"/>
</dbReference>
<dbReference type="InterPro" id="IPR005290">
    <property type="entry name" value="Ribosomal_uS15_bac-type"/>
</dbReference>
<feature type="region of interest" description="Disordered" evidence="6">
    <location>
        <begin position="25"/>
        <end position="101"/>
    </location>
</feature>
<dbReference type="HAMAP" id="MF_01343_B">
    <property type="entry name" value="Ribosomal_uS15_B"/>
    <property type="match status" value="1"/>
</dbReference>
<organism evidence="7 8">
    <name type="scientific">Acacia crassicarpa</name>
    <name type="common">northern wattle</name>
    <dbReference type="NCBI Taxonomy" id="499986"/>
    <lineage>
        <taxon>Eukaryota</taxon>
        <taxon>Viridiplantae</taxon>
        <taxon>Streptophyta</taxon>
        <taxon>Embryophyta</taxon>
        <taxon>Tracheophyta</taxon>
        <taxon>Spermatophyta</taxon>
        <taxon>Magnoliopsida</taxon>
        <taxon>eudicotyledons</taxon>
        <taxon>Gunneridae</taxon>
        <taxon>Pentapetalae</taxon>
        <taxon>rosids</taxon>
        <taxon>fabids</taxon>
        <taxon>Fabales</taxon>
        <taxon>Fabaceae</taxon>
        <taxon>Caesalpinioideae</taxon>
        <taxon>mimosoid clade</taxon>
        <taxon>Acacieae</taxon>
        <taxon>Acacia</taxon>
    </lineage>
</organism>
<reference evidence="7" key="1">
    <citation type="submission" date="2023-10" db="EMBL/GenBank/DDBJ databases">
        <title>Chromosome-level genome of the transformable northern wattle, Acacia crassicarpa.</title>
        <authorList>
            <person name="Massaro I."/>
            <person name="Sinha N.R."/>
            <person name="Poethig S."/>
            <person name="Leichty A.R."/>
        </authorList>
    </citation>
    <scope>NUCLEOTIDE SEQUENCE</scope>
    <source>
        <strain evidence="7">Acra3RX</strain>
        <tissue evidence="7">Leaf</tissue>
    </source>
</reference>
<dbReference type="Gene3D" id="6.10.250.3130">
    <property type="match status" value="1"/>
</dbReference>
<dbReference type="CDD" id="cd00353">
    <property type="entry name" value="Ribosomal_S15p_S13e"/>
    <property type="match status" value="1"/>
</dbReference>
<dbReference type="GO" id="GO:0005737">
    <property type="term" value="C:cytoplasm"/>
    <property type="evidence" value="ECO:0007669"/>
    <property type="project" value="UniProtKB-ARBA"/>
</dbReference>
<comment type="similarity">
    <text evidence="1">Belongs to the universal ribosomal protein uS15 family.</text>
</comment>
<feature type="region of interest" description="Disordered" evidence="6">
    <location>
        <begin position="161"/>
        <end position="203"/>
    </location>
</feature>
<dbReference type="AlphaFoldDB" id="A0AAE1JK08"/>
<dbReference type="Proteomes" id="UP001293593">
    <property type="component" value="Unassembled WGS sequence"/>
</dbReference>
<dbReference type="InterPro" id="IPR009068">
    <property type="entry name" value="uS15_NS1_RNA-bd_sf"/>
</dbReference>
<feature type="compositionally biased region" description="Polar residues" evidence="6">
    <location>
        <begin position="66"/>
        <end position="79"/>
    </location>
</feature>
<comment type="caution">
    <text evidence="7">The sequence shown here is derived from an EMBL/GenBank/DDBJ whole genome shotgun (WGS) entry which is preliminary data.</text>
</comment>
<evidence type="ECO:0000256" key="6">
    <source>
        <dbReference type="SAM" id="MobiDB-lite"/>
    </source>
</evidence>
<keyword evidence="3" id="KW-0687">Ribonucleoprotein</keyword>
<dbReference type="InterPro" id="IPR000589">
    <property type="entry name" value="Ribosomal_uS15"/>
</dbReference>
<name>A0AAE1JK08_9FABA</name>
<gene>
    <name evidence="7" type="ORF">QN277_022601</name>
</gene>
<dbReference type="PANTHER" id="PTHR47546">
    <property type="entry name" value="S15/NS1, RNA-BINDING PROTEIN"/>
    <property type="match status" value="1"/>
</dbReference>
<evidence type="ECO:0000256" key="2">
    <source>
        <dbReference type="ARBA" id="ARBA00022980"/>
    </source>
</evidence>
<dbReference type="GO" id="GO:0005840">
    <property type="term" value="C:ribosome"/>
    <property type="evidence" value="ECO:0007669"/>
    <property type="project" value="UniProtKB-KW"/>
</dbReference>
<evidence type="ECO:0000256" key="4">
    <source>
        <dbReference type="ARBA" id="ARBA00035250"/>
    </source>
</evidence>
<dbReference type="Pfam" id="PF00312">
    <property type="entry name" value="Ribosomal_S15"/>
    <property type="match status" value="1"/>
</dbReference>
<dbReference type="GO" id="GO:0006412">
    <property type="term" value="P:translation"/>
    <property type="evidence" value="ECO:0007669"/>
    <property type="project" value="InterPro"/>
</dbReference>
<sequence length="442" mass="49960">MALLLQLRTRTKRTTFTNPSLFHFFSTSNSNDDEPESTATSSDDTPSTNSSSPYSSYFSDVKQVLKQGQSTSSFFTPRNPSNSSFTASGSASPTPSKPASLDEIRKNLTQFRRRVSGSDPDSTPPSSSSFSSNQISLQEIYRRNMDGKPGGRLGFESIRESVRSRRQNVQPSGSDRKDGGPSWFSAFSQSLRKDPSDSTGSSTLIGGTALLASIFGKELREKERGEKSDEMKMTFLKTYKHDELGEKLKKLRPPAKGGDGFSLRELNDRLVKLREMDEKESAQSTPDVFGLTDLKNVLNKLRESDNQERKTTLQRLDILSELGRTPSFMLQPPKEHLVEKYFHPDNMSSEEKLKIELARVRDEFKMSESDCGSFRVQVAQLTTKIKHLSSVLHKKDKHSRKGLIAMVQKRKRLLKYLRRTDWDSYCFVISKLGLRDNPDTKY</sequence>
<keyword evidence="2" id="KW-0689">Ribosomal protein</keyword>
<proteinExistence type="inferred from homology"/>
<evidence type="ECO:0000313" key="7">
    <source>
        <dbReference type="EMBL" id="KAK4269444.1"/>
    </source>
</evidence>
<dbReference type="NCBIfam" id="TIGR00952">
    <property type="entry name" value="S15_bact"/>
    <property type="match status" value="1"/>
</dbReference>
<dbReference type="PANTHER" id="PTHR47546:SF3">
    <property type="entry name" value="30S RIBOSOMAL PROTEIN S15, CHLOROPLASTIC"/>
    <property type="match status" value="1"/>
</dbReference>
<feature type="compositionally biased region" description="Low complexity" evidence="6">
    <location>
        <begin position="117"/>
        <end position="132"/>
    </location>
</feature>
<dbReference type="Gene3D" id="1.10.287.10">
    <property type="entry name" value="S15/NS1, RNA-binding"/>
    <property type="match status" value="1"/>
</dbReference>
<evidence type="ECO:0000256" key="3">
    <source>
        <dbReference type="ARBA" id="ARBA00023274"/>
    </source>
</evidence>
<evidence type="ECO:0000256" key="1">
    <source>
        <dbReference type="ARBA" id="ARBA00008434"/>
    </source>
</evidence>
<feature type="compositionally biased region" description="Low complexity" evidence="6">
    <location>
        <begin position="80"/>
        <end position="99"/>
    </location>
</feature>
<dbReference type="GO" id="GO:0003735">
    <property type="term" value="F:structural constituent of ribosome"/>
    <property type="evidence" value="ECO:0007669"/>
    <property type="project" value="InterPro"/>
</dbReference>
<feature type="region of interest" description="Disordered" evidence="6">
    <location>
        <begin position="114"/>
        <end position="135"/>
    </location>
</feature>
<dbReference type="SMART" id="SM01387">
    <property type="entry name" value="Ribosomal_S15"/>
    <property type="match status" value="1"/>
</dbReference>
<accession>A0AAE1JK08</accession>